<reference evidence="2 3" key="1">
    <citation type="journal article" date="2022" name="Nat. Genet.">
        <title>Improved pea reference genome and pan-genome highlight genomic features and evolutionary characteristics.</title>
        <authorList>
            <person name="Yang T."/>
            <person name="Liu R."/>
            <person name="Luo Y."/>
            <person name="Hu S."/>
            <person name="Wang D."/>
            <person name="Wang C."/>
            <person name="Pandey M.K."/>
            <person name="Ge S."/>
            <person name="Xu Q."/>
            <person name="Li N."/>
            <person name="Li G."/>
            <person name="Huang Y."/>
            <person name="Saxena R.K."/>
            <person name="Ji Y."/>
            <person name="Li M."/>
            <person name="Yan X."/>
            <person name="He Y."/>
            <person name="Liu Y."/>
            <person name="Wang X."/>
            <person name="Xiang C."/>
            <person name="Varshney R.K."/>
            <person name="Ding H."/>
            <person name="Gao S."/>
            <person name="Zong X."/>
        </authorList>
    </citation>
    <scope>NUCLEOTIDE SEQUENCE [LARGE SCALE GENOMIC DNA]</scope>
    <source>
        <strain evidence="2 3">cv. Zhongwan 6</strain>
    </source>
</reference>
<evidence type="ECO:0000259" key="1">
    <source>
        <dbReference type="Pfam" id="PF12776"/>
    </source>
</evidence>
<dbReference type="Gramene" id="Psat01G0509000-T1">
    <property type="protein sequence ID" value="KAI5447502.1"/>
    <property type="gene ID" value="KIW84_015090"/>
</dbReference>
<dbReference type="PANTHER" id="PTHR46929:SF3">
    <property type="entry name" value="MYB_SANT-LIKE DOMAIN-CONTAINING PROTEIN"/>
    <property type="match status" value="1"/>
</dbReference>
<dbReference type="AlphaFoldDB" id="A0A9D5BPD4"/>
<dbReference type="InterPro" id="IPR024752">
    <property type="entry name" value="Myb/SANT-like_dom"/>
</dbReference>
<evidence type="ECO:0000313" key="3">
    <source>
        <dbReference type="Proteomes" id="UP001058974"/>
    </source>
</evidence>
<evidence type="ECO:0000313" key="2">
    <source>
        <dbReference type="EMBL" id="KAI5447502.1"/>
    </source>
</evidence>
<proteinExistence type="predicted"/>
<comment type="caution">
    <text evidence="2">The sequence shown here is derived from an EMBL/GenBank/DDBJ whole genome shotgun (WGS) entry which is preliminary data.</text>
</comment>
<dbReference type="Pfam" id="PF12776">
    <property type="entry name" value="Myb_DNA-bind_3"/>
    <property type="match status" value="1"/>
</dbReference>
<dbReference type="Proteomes" id="UP001058974">
    <property type="component" value="Chromosome 1"/>
</dbReference>
<keyword evidence="3" id="KW-1185">Reference proteome</keyword>
<name>A0A9D5BPD4_PEA</name>
<dbReference type="PANTHER" id="PTHR46929">
    <property type="entry name" value="EXPRESSED PROTEIN"/>
    <property type="match status" value="1"/>
</dbReference>
<dbReference type="EMBL" id="JAMSHJ010000001">
    <property type="protein sequence ID" value="KAI5447502.1"/>
    <property type="molecule type" value="Genomic_DNA"/>
</dbReference>
<feature type="domain" description="Myb/SANT-like" evidence="1">
    <location>
        <begin position="7"/>
        <end position="78"/>
    </location>
</feature>
<accession>A0A9D5BPD4</accession>
<organism evidence="2 3">
    <name type="scientific">Pisum sativum</name>
    <name type="common">Garden pea</name>
    <name type="synonym">Lathyrus oleraceus</name>
    <dbReference type="NCBI Taxonomy" id="3888"/>
    <lineage>
        <taxon>Eukaryota</taxon>
        <taxon>Viridiplantae</taxon>
        <taxon>Streptophyta</taxon>
        <taxon>Embryophyta</taxon>
        <taxon>Tracheophyta</taxon>
        <taxon>Spermatophyta</taxon>
        <taxon>Magnoliopsida</taxon>
        <taxon>eudicotyledons</taxon>
        <taxon>Gunneridae</taxon>
        <taxon>Pentapetalae</taxon>
        <taxon>rosids</taxon>
        <taxon>fabids</taxon>
        <taxon>Fabales</taxon>
        <taxon>Fabaceae</taxon>
        <taxon>Papilionoideae</taxon>
        <taxon>50 kb inversion clade</taxon>
        <taxon>NPAAA clade</taxon>
        <taxon>Hologalegina</taxon>
        <taxon>IRL clade</taxon>
        <taxon>Fabeae</taxon>
        <taxon>Lathyrus</taxon>
    </lineage>
</organism>
<sequence>MERVLADGVWKTLAYNAVAGVLSTRFNVKLNEENIKNHIKLWRIWYRIVGVILGQSGFDWDDTKCMITVKDENAWDEYVKLHEEAKRFRFMVILNWNDIVDICAKDRASGVQVEHAFDVDDVRSKEVVNAMDCDDVLLACCQCIVVVVKWFQFNWLGCIHEKTKILVLEESGEGKNPKNMWKKNELWKSGIRD</sequence>
<gene>
    <name evidence="2" type="ORF">KIW84_015090</name>
</gene>
<protein>
    <recommendedName>
        <fullName evidence="1">Myb/SANT-like domain-containing protein</fullName>
    </recommendedName>
</protein>